<evidence type="ECO:0000313" key="2">
    <source>
        <dbReference type="Proteomes" id="UP000646053"/>
    </source>
</evidence>
<organism evidence="1 2">
    <name type="scientific">Myxacorys almedinensis A</name>
    <dbReference type="NCBI Taxonomy" id="2690445"/>
    <lineage>
        <taxon>Bacteria</taxon>
        <taxon>Bacillati</taxon>
        <taxon>Cyanobacteriota</taxon>
        <taxon>Cyanophyceae</taxon>
        <taxon>Leptolyngbyales</taxon>
        <taxon>Leptolyngbyaceae</taxon>
        <taxon>Myxacorys</taxon>
        <taxon>Myxacorys almedinensis</taxon>
    </lineage>
</organism>
<keyword evidence="2" id="KW-1185">Reference proteome</keyword>
<dbReference type="Proteomes" id="UP000646053">
    <property type="component" value="Unassembled WGS sequence"/>
</dbReference>
<sequence>MSTPEQIQKEIQALPEEAQSLLIDFIEILKKRYPKSPEPKVDAEKSYYQKFKESGLIGFVSVEEDLSTTYKQVLSERLNTKYDHR</sequence>
<dbReference type="AlphaFoldDB" id="A0A8J8CHP8"/>
<accession>A0A8J8CHP8</accession>
<dbReference type="EMBL" id="WVIE01000005">
    <property type="protein sequence ID" value="NDJ16909.1"/>
    <property type="molecule type" value="Genomic_DNA"/>
</dbReference>
<name>A0A8J8CHP8_9CYAN</name>
<evidence type="ECO:0000313" key="1">
    <source>
        <dbReference type="EMBL" id="NDJ16909.1"/>
    </source>
</evidence>
<protein>
    <submittedName>
        <fullName evidence="1">DUF2281 domain-containing protein</fullName>
    </submittedName>
</protein>
<comment type="caution">
    <text evidence="1">The sequence shown here is derived from an EMBL/GenBank/DDBJ whole genome shotgun (WGS) entry which is preliminary data.</text>
</comment>
<gene>
    <name evidence="1" type="ORF">GS601_06340</name>
</gene>
<reference evidence="1" key="1">
    <citation type="submission" date="2019-12" db="EMBL/GenBank/DDBJ databases">
        <title>High-Quality draft genome sequences of three cyanobacteria isolated from the limestone walls of the Old Cathedral of Coimbra.</title>
        <authorList>
            <person name="Tiago I."/>
            <person name="Soares F."/>
            <person name="Portugal A."/>
        </authorList>
    </citation>
    <scope>NUCLEOTIDE SEQUENCE</scope>
    <source>
        <strain evidence="1">A</strain>
    </source>
</reference>
<proteinExistence type="predicted"/>